<dbReference type="SUPFAM" id="SSF53474">
    <property type="entry name" value="alpha/beta-Hydrolases"/>
    <property type="match status" value="1"/>
</dbReference>
<comment type="caution">
    <text evidence="2">The sequence shown here is derived from an EMBL/GenBank/DDBJ whole genome shotgun (WGS) entry which is preliminary data.</text>
</comment>
<keyword evidence="3" id="KW-1185">Reference proteome</keyword>
<dbReference type="GO" id="GO:0016787">
    <property type="term" value="F:hydrolase activity"/>
    <property type="evidence" value="ECO:0007669"/>
    <property type="project" value="UniProtKB-KW"/>
</dbReference>
<dbReference type="Gene3D" id="3.40.50.1820">
    <property type="entry name" value="alpha/beta hydrolase"/>
    <property type="match status" value="1"/>
</dbReference>
<dbReference type="Proteomes" id="UP001518925">
    <property type="component" value="Unassembled WGS sequence"/>
</dbReference>
<organism evidence="2 3">
    <name type="scientific">Bacillus suaedaesalsae</name>
    <dbReference type="NCBI Taxonomy" id="2810349"/>
    <lineage>
        <taxon>Bacteria</taxon>
        <taxon>Bacillati</taxon>
        <taxon>Bacillota</taxon>
        <taxon>Bacilli</taxon>
        <taxon>Bacillales</taxon>
        <taxon>Bacillaceae</taxon>
        <taxon>Bacillus</taxon>
    </lineage>
</organism>
<sequence length="230" mass="26574">MIAKKVYQPTNKSKEQTIIIYHGWGSAIESQHELATILSEQGFQIIVPEIIYHDTRNPLPNPFEIPIMQKYFWNTIFHTINEFNLFIKEIAIPEEKLILLGSSMGGFIANGIISNHHKIAGLININGSGSYLTSENIFRINSGRQPLTSAEQKVFAHYDPRQKEMNYHTSMLLMHGELDSIVSIEGQQDYYSYITKQGYEHIHFNTYQEINHTISPEMVDDIVKWLQNNF</sequence>
<keyword evidence="2" id="KW-0378">Hydrolase</keyword>
<dbReference type="PANTHER" id="PTHR10655:SF17">
    <property type="entry name" value="LYSOPHOSPHOLIPASE-LIKE PROTEIN 1"/>
    <property type="match status" value="1"/>
</dbReference>
<evidence type="ECO:0000313" key="3">
    <source>
        <dbReference type="Proteomes" id="UP001518925"/>
    </source>
</evidence>
<name>A0ABS2DMD2_9BACI</name>
<gene>
    <name evidence="2" type="ORF">JR050_18380</name>
</gene>
<dbReference type="PANTHER" id="PTHR10655">
    <property type="entry name" value="LYSOPHOSPHOLIPASE-RELATED"/>
    <property type="match status" value="1"/>
</dbReference>
<reference evidence="2 3" key="1">
    <citation type="submission" date="2021-02" db="EMBL/GenBank/DDBJ databases">
        <title>Bacillus sp. RD4P76, an endophyte from a halophyte.</title>
        <authorList>
            <person name="Sun J.-Q."/>
        </authorList>
    </citation>
    <scope>NUCLEOTIDE SEQUENCE [LARGE SCALE GENOMIC DNA]</scope>
    <source>
        <strain evidence="2 3">RD4P76</strain>
    </source>
</reference>
<protein>
    <submittedName>
        <fullName evidence="2">Alpha/beta fold hydrolase</fullName>
    </submittedName>
</protein>
<dbReference type="EMBL" id="JAFELM010000043">
    <property type="protein sequence ID" value="MBM6619634.1"/>
    <property type="molecule type" value="Genomic_DNA"/>
</dbReference>
<accession>A0ABS2DMD2</accession>
<dbReference type="RefSeq" id="WP_204205103.1">
    <property type="nucleotide sequence ID" value="NZ_JAFELM010000043.1"/>
</dbReference>
<feature type="domain" description="Peptidase S9 prolyl oligopeptidase catalytic" evidence="1">
    <location>
        <begin position="85"/>
        <end position="229"/>
    </location>
</feature>
<proteinExistence type="predicted"/>
<dbReference type="InterPro" id="IPR001375">
    <property type="entry name" value="Peptidase_S9_cat"/>
</dbReference>
<dbReference type="InterPro" id="IPR050565">
    <property type="entry name" value="LYPA1-2/EST-like"/>
</dbReference>
<evidence type="ECO:0000313" key="2">
    <source>
        <dbReference type="EMBL" id="MBM6619634.1"/>
    </source>
</evidence>
<evidence type="ECO:0000259" key="1">
    <source>
        <dbReference type="Pfam" id="PF00326"/>
    </source>
</evidence>
<dbReference type="InterPro" id="IPR029058">
    <property type="entry name" value="AB_hydrolase_fold"/>
</dbReference>
<dbReference type="Pfam" id="PF00326">
    <property type="entry name" value="Peptidase_S9"/>
    <property type="match status" value="1"/>
</dbReference>